<name>A0A176K242_9BACT</name>
<accession>A0A176K242</accession>
<dbReference type="RefSeq" id="WP_068346741.1">
    <property type="nucleotide sequence ID" value="NZ_JFHK01000005.1"/>
</dbReference>
<dbReference type="EMBL" id="JFHK01000005">
    <property type="protein sequence ID" value="OAA30995.1"/>
    <property type="molecule type" value="Genomic_DNA"/>
</dbReference>
<dbReference type="InterPro" id="IPR006674">
    <property type="entry name" value="HD_domain"/>
</dbReference>
<proteinExistence type="predicted"/>
<dbReference type="OrthoDB" id="9797344at2"/>
<gene>
    <name evidence="2" type="ORF">AT15_08445</name>
</gene>
<keyword evidence="3" id="KW-1185">Reference proteome</keyword>
<reference evidence="2 3" key="1">
    <citation type="submission" date="2014-02" db="EMBL/GenBank/DDBJ databases">
        <title>Kosmotoga genome sequencing.</title>
        <authorList>
            <person name="Pollo S.M."/>
            <person name="Charchuk R."/>
            <person name="Nesbo C.L."/>
        </authorList>
    </citation>
    <scope>NUCLEOTIDE SEQUENCE [LARGE SCALE GENOMIC DNA]</scope>
    <source>
        <strain evidence="2 3">S304</strain>
    </source>
</reference>
<dbReference type="Gene3D" id="1.10.3210.50">
    <property type="match status" value="1"/>
</dbReference>
<protein>
    <recommendedName>
        <fullName evidence="1">HD domain-containing protein</fullName>
    </recommendedName>
</protein>
<feature type="domain" description="HD" evidence="1">
    <location>
        <begin position="39"/>
        <end position="140"/>
    </location>
</feature>
<sequence length="225" mass="26162">MPYRGYIDRVIKLFPETAEVYEIVKAEMSKYPGASHDLSHVERVMANCWKIYTEEKAGDLKTISLAVLLHDSKRHEEENSGEDHALSGAEFARTLLLNRGFPIETVETVYDSIICHSYSNHKVPRFIEGKILQDADRLDTIGAIAIARLFNHNNGIKRPLYSPEIKPKKTYDGISLTYLNHIFEKILKITPDSFWTETAQKMARERYQFTLEFTRKFLREWYALD</sequence>
<dbReference type="Proteomes" id="UP000077339">
    <property type="component" value="Unassembled WGS sequence"/>
</dbReference>
<dbReference type="AlphaFoldDB" id="A0A176K242"/>
<dbReference type="PANTHER" id="PTHR33594">
    <property type="entry name" value="SUPERFAMILY HYDROLASE, PUTATIVE (AFU_ORTHOLOGUE AFUA_1G03035)-RELATED"/>
    <property type="match status" value="1"/>
</dbReference>
<evidence type="ECO:0000313" key="2">
    <source>
        <dbReference type="EMBL" id="OAA30995.1"/>
    </source>
</evidence>
<dbReference type="CDD" id="cd00077">
    <property type="entry name" value="HDc"/>
    <property type="match status" value="1"/>
</dbReference>
<evidence type="ECO:0000259" key="1">
    <source>
        <dbReference type="Pfam" id="PF01966"/>
    </source>
</evidence>
<dbReference type="InterPro" id="IPR003607">
    <property type="entry name" value="HD/PDEase_dom"/>
</dbReference>
<evidence type="ECO:0000313" key="3">
    <source>
        <dbReference type="Proteomes" id="UP000077339"/>
    </source>
</evidence>
<dbReference type="SUPFAM" id="SSF109604">
    <property type="entry name" value="HD-domain/PDEase-like"/>
    <property type="match status" value="1"/>
</dbReference>
<dbReference type="STRING" id="1453497.AT15_08445"/>
<dbReference type="PATRIC" id="fig|1453497.3.peg.1673"/>
<comment type="caution">
    <text evidence="2">The sequence shown here is derived from an EMBL/GenBank/DDBJ whole genome shotgun (WGS) entry which is preliminary data.</text>
</comment>
<organism evidence="2 3">
    <name type="scientific">Kosmotoga arenicorallina S304</name>
    <dbReference type="NCBI Taxonomy" id="1453497"/>
    <lineage>
        <taxon>Bacteria</taxon>
        <taxon>Thermotogati</taxon>
        <taxon>Thermotogota</taxon>
        <taxon>Thermotogae</taxon>
        <taxon>Kosmotogales</taxon>
        <taxon>Kosmotogaceae</taxon>
        <taxon>Kosmotoga</taxon>
    </lineage>
</organism>
<dbReference type="PANTHER" id="PTHR33594:SF1">
    <property type="entry name" value="HD_PDEASE DOMAIN-CONTAINING PROTEIN"/>
    <property type="match status" value="1"/>
</dbReference>
<dbReference type="Pfam" id="PF01966">
    <property type="entry name" value="HD"/>
    <property type="match status" value="1"/>
</dbReference>